<evidence type="ECO:0000256" key="2">
    <source>
        <dbReference type="PROSITE-ProRule" id="PRU00187"/>
    </source>
</evidence>
<organism evidence="5 6">
    <name type="scientific">Panthera pardus</name>
    <name type="common">Leopard</name>
    <name type="synonym">Felis pardus</name>
    <dbReference type="NCBI Taxonomy" id="9691"/>
    <lineage>
        <taxon>Eukaryota</taxon>
        <taxon>Metazoa</taxon>
        <taxon>Chordata</taxon>
        <taxon>Craniata</taxon>
        <taxon>Vertebrata</taxon>
        <taxon>Euteleostomi</taxon>
        <taxon>Mammalia</taxon>
        <taxon>Eutheria</taxon>
        <taxon>Laurasiatheria</taxon>
        <taxon>Carnivora</taxon>
        <taxon>Feliformia</taxon>
        <taxon>Felidae</taxon>
        <taxon>Pantherinae</taxon>
        <taxon>Panthera</taxon>
    </lineage>
</organism>
<evidence type="ECO:0000256" key="3">
    <source>
        <dbReference type="SAM" id="MobiDB-lite"/>
    </source>
</evidence>
<feature type="compositionally biased region" description="Gly residues" evidence="3">
    <location>
        <begin position="389"/>
        <end position="399"/>
    </location>
</feature>
<accession>A0A9W2VSC5</accession>
<comment type="subcellular location">
    <subcellularLocation>
        <location evidence="2">Nucleus</location>
    </subcellularLocation>
</comment>
<dbReference type="SMART" id="SM00431">
    <property type="entry name" value="SCAN"/>
    <property type="match status" value="1"/>
</dbReference>
<dbReference type="SUPFAM" id="SSF47353">
    <property type="entry name" value="Retrovirus capsid dimerization domain-like"/>
    <property type="match status" value="1"/>
</dbReference>
<feature type="compositionally biased region" description="Gly residues" evidence="3">
    <location>
        <begin position="1"/>
        <end position="16"/>
    </location>
</feature>
<keyword evidence="1 2" id="KW-0539">Nucleus</keyword>
<sequence>MGGACKGLPGEGGGEGPPHLRLPGAPTSPPATLLGPNLPTCGSRGGGGRASPPAATLGSDLPTCGSRGAGLPTCGSPGSDLPTCGSRGAGLPTCGSPGSDLPTCGSRGAGLPTCGSPGSDLPTCGSRGPKSGGGRARGAYQRSRPFPGSGRSRGAGHVRAAGVRASHGGALAVPAHVAPAAVRGTRKRLSGVRREAGTCRHRPVERAPSAADLRGAHLRALAFGAGTCRPRAWRARTCRHQTCGTRTCRHRPAERAAPSSSQRAGSSGALGLLPELWKRAGSRRCASGAGFPAAAVRLAKPAPPRHRERRTLPGKACKTVRPAGLSRTAGRSAQQAPGSLCSAKRSPAEDRGAGAPARSPPGRSGPPPRPPRARTARSPRADRKCAPGRRGGAFRGGSAGQSRRPGRRPSEVRAAAAGRRRVRGDSRLRSPRAARSPGPSLPPAGSAPARGATAASALRLAGSGRRGERPCDPSAAESPPLPGRAGTASLRTEPLGGPPRGATEAGPLSPRLSSVFDGVPPCRTSLRSGRDAPHLPRPQVASSMAAACARVPASASPASEAHGDIIQVKVKEEDHVWDQESCLQETWCHTRELCRQRFRHFCYQETPGPREALRRLRELCRQWLRPETHSKEQILELLVLEQFLTILPEELQAWVREHHPESGEEAVTVLEDLERELDEPRQQVPQDTNGPETPMEEMSPLDAAQECLGTQLPSTEDRMECASPEPRPLQDNDGKTSFTGLVCQEKT</sequence>
<dbReference type="GeneID" id="109259429"/>
<dbReference type="AlphaFoldDB" id="A0A9W2VSC5"/>
<feature type="compositionally biased region" description="Low complexity" evidence="3">
    <location>
        <begin position="142"/>
        <end position="155"/>
    </location>
</feature>
<evidence type="ECO:0000259" key="4">
    <source>
        <dbReference type="PROSITE" id="PS50804"/>
    </source>
</evidence>
<feature type="region of interest" description="Disordered" evidence="3">
    <location>
        <begin position="116"/>
        <end position="155"/>
    </location>
</feature>
<dbReference type="InterPro" id="IPR050916">
    <property type="entry name" value="SCAN-C2H2_zinc_finger"/>
</dbReference>
<reference evidence="6" key="1">
    <citation type="submission" date="2025-08" db="UniProtKB">
        <authorList>
            <consortium name="RefSeq"/>
        </authorList>
    </citation>
    <scope>IDENTIFICATION</scope>
    <source>
        <tissue evidence="6">Whole blood</tissue>
    </source>
</reference>
<proteinExistence type="predicted"/>
<feature type="region of interest" description="Disordered" evidence="3">
    <location>
        <begin position="247"/>
        <end position="268"/>
    </location>
</feature>
<dbReference type="InterPro" id="IPR003309">
    <property type="entry name" value="SCAN_dom"/>
</dbReference>
<feature type="compositionally biased region" description="Low complexity" evidence="3">
    <location>
        <begin position="431"/>
        <end position="463"/>
    </location>
</feature>
<dbReference type="CDD" id="cd07936">
    <property type="entry name" value="SCAN"/>
    <property type="match status" value="1"/>
</dbReference>
<gene>
    <name evidence="6" type="primary">LOC109259429</name>
</gene>
<name>A0A9W2VSC5_PANPR</name>
<dbReference type="InterPro" id="IPR038269">
    <property type="entry name" value="SCAN_sf"/>
</dbReference>
<dbReference type="PANTHER" id="PTHR45935:SF28">
    <property type="entry name" value="SCAN DOMAIN-CONTAINING PROTEIN 3"/>
    <property type="match status" value="1"/>
</dbReference>
<dbReference type="GO" id="GO:0005634">
    <property type="term" value="C:nucleus"/>
    <property type="evidence" value="ECO:0007669"/>
    <property type="project" value="UniProtKB-SubCell"/>
</dbReference>
<keyword evidence="5" id="KW-1185">Reference proteome</keyword>
<feature type="region of interest" description="Disordered" evidence="3">
    <location>
        <begin position="296"/>
        <end position="514"/>
    </location>
</feature>
<dbReference type="Gene3D" id="1.10.4020.10">
    <property type="entry name" value="DNA breaking-rejoining enzymes"/>
    <property type="match status" value="1"/>
</dbReference>
<dbReference type="PANTHER" id="PTHR45935">
    <property type="entry name" value="PROTEIN ZBED8-RELATED"/>
    <property type="match status" value="1"/>
</dbReference>
<feature type="region of interest" description="Disordered" evidence="3">
    <location>
        <begin position="675"/>
        <end position="747"/>
    </location>
</feature>
<protein>
    <submittedName>
        <fullName evidence="6">Collagen alpha-1(I) chain-like</fullName>
    </submittedName>
</protein>
<feature type="domain" description="SCAN box" evidence="4">
    <location>
        <begin position="595"/>
        <end position="677"/>
    </location>
</feature>
<feature type="region of interest" description="Disordered" evidence="3">
    <location>
        <begin position="1"/>
        <end position="61"/>
    </location>
</feature>
<dbReference type="PROSITE" id="PS50804">
    <property type="entry name" value="SCAN_BOX"/>
    <property type="match status" value="1"/>
</dbReference>
<dbReference type="FunFam" id="1.10.4020.10:FF:000001">
    <property type="entry name" value="zinc finger protein 263 isoform X1"/>
    <property type="match status" value="1"/>
</dbReference>
<dbReference type="Pfam" id="PF02023">
    <property type="entry name" value="SCAN"/>
    <property type="match status" value="1"/>
</dbReference>
<dbReference type="RefSeq" id="XP_053761293.1">
    <property type="nucleotide sequence ID" value="XM_053905318.1"/>
</dbReference>
<dbReference type="Proteomes" id="UP001165780">
    <property type="component" value="Unplaced"/>
</dbReference>
<evidence type="ECO:0000256" key="1">
    <source>
        <dbReference type="ARBA" id="ARBA00023242"/>
    </source>
</evidence>
<evidence type="ECO:0000313" key="5">
    <source>
        <dbReference type="Proteomes" id="UP001165780"/>
    </source>
</evidence>
<evidence type="ECO:0000313" key="6">
    <source>
        <dbReference type="RefSeq" id="XP_053761293.1"/>
    </source>
</evidence>
<feature type="compositionally biased region" description="Low complexity" evidence="3">
    <location>
        <begin position="353"/>
        <end position="362"/>
    </location>
</feature>